<dbReference type="Proteomes" id="UP001165080">
    <property type="component" value="Unassembled WGS sequence"/>
</dbReference>
<proteinExistence type="predicted"/>
<sequence length="71" mass="8124">MSLEPSRVAHDVGSARRAIFQPRGRNSSPGARRAALFLFRCRTVIPCWAEQLSRWGRRLRHAPRPSEGRDL</sequence>
<reference evidence="1 2" key="1">
    <citation type="journal article" date="2023" name="Commun. Biol.">
        <title>Reorganization of the ancestral sex-determining regions during the evolution of trioecy in Pleodorina starrii.</title>
        <authorList>
            <person name="Takahashi K."/>
            <person name="Suzuki S."/>
            <person name="Kawai-Toyooka H."/>
            <person name="Yamamoto K."/>
            <person name="Hamaji T."/>
            <person name="Ootsuki R."/>
            <person name="Yamaguchi H."/>
            <person name="Kawachi M."/>
            <person name="Higashiyama T."/>
            <person name="Nozaki H."/>
        </authorList>
    </citation>
    <scope>NUCLEOTIDE SEQUENCE [LARGE SCALE GENOMIC DNA]</scope>
    <source>
        <strain evidence="1 2">NIES-4479</strain>
    </source>
</reference>
<comment type="caution">
    <text evidence="1">The sequence shown here is derived from an EMBL/GenBank/DDBJ whole genome shotgun (WGS) entry which is preliminary data.</text>
</comment>
<dbReference type="AlphaFoldDB" id="A0A9W6BVA1"/>
<evidence type="ECO:0000313" key="1">
    <source>
        <dbReference type="EMBL" id="GLC58447.1"/>
    </source>
</evidence>
<dbReference type="EMBL" id="BRXU01000022">
    <property type="protein sequence ID" value="GLC58447.1"/>
    <property type="molecule type" value="Genomic_DNA"/>
</dbReference>
<keyword evidence="2" id="KW-1185">Reference proteome</keyword>
<name>A0A9W6BVA1_9CHLO</name>
<accession>A0A9W6BVA1</accession>
<gene>
    <name evidence="1" type="primary">PLESTBF000663</name>
    <name evidence="1" type="ORF">PLESTB_001360000</name>
</gene>
<organism evidence="1 2">
    <name type="scientific">Pleodorina starrii</name>
    <dbReference type="NCBI Taxonomy" id="330485"/>
    <lineage>
        <taxon>Eukaryota</taxon>
        <taxon>Viridiplantae</taxon>
        <taxon>Chlorophyta</taxon>
        <taxon>core chlorophytes</taxon>
        <taxon>Chlorophyceae</taxon>
        <taxon>CS clade</taxon>
        <taxon>Chlamydomonadales</taxon>
        <taxon>Volvocaceae</taxon>
        <taxon>Pleodorina</taxon>
    </lineage>
</organism>
<evidence type="ECO:0000313" key="2">
    <source>
        <dbReference type="Proteomes" id="UP001165080"/>
    </source>
</evidence>
<protein>
    <submittedName>
        <fullName evidence="1">Uncharacterized protein</fullName>
    </submittedName>
</protein>